<dbReference type="Pfam" id="PF14559">
    <property type="entry name" value="TPR_19"/>
    <property type="match status" value="3"/>
</dbReference>
<evidence type="ECO:0000256" key="2">
    <source>
        <dbReference type="ARBA" id="ARBA00022803"/>
    </source>
</evidence>
<dbReference type="PANTHER" id="PTHR45586">
    <property type="entry name" value="TPR REPEAT-CONTAINING PROTEIN PA4667"/>
    <property type="match status" value="1"/>
</dbReference>
<gene>
    <name evidence="4" type="ORF">ACFQPB_06215</name>
</gene>
<comment type="caution">
    <text evidence="4">The sequence shown here is derived from an EMBL/GenBank/DDBJ whole genome shotgun (WGS) entry which is preliminary data.</text>
</comment>
<dbReference type="PROSITE" id="PS51257">
    <property type="entry name" value="PROKAR_LIPOPROTEIN"/>
    <property type="match status" value="1"/>
</dbReference>
<protein>
    <submittedName>
        <fullName evidence="4">Tetratricopeptide repeat protein</fullName>
    </submittedName>
</protein>
<accession>A0ABW2QH55</accession>
<dbReference type="InterPro" id="IPR019734">
    <property type="entry name" value="TPR_rpt"/>
</dbReference>
<evidence type="ECO:0000256" key="3">
    <source>
        <dbReference type="PROSITE-ProRule" id="PRU00339"/>
    </source>
</evidence>
<evidence type="ECO:0000313" key="4">
    <source>
        <dbReference type="EMBL" id="MFC7408449.1"/>
    </source>
</evidence>
<feature type="repeat" description="TPR" evidence="3">
    <location>
        <begin position="620"/>
        <end position="653"/>
    </location>
</feature>
<keyword evidence="2 3" id="KW-0802">TPR repeat</keyword>
<dbReference type="InterPro" id="IPR051012">
    <property type="entry name" value="CellSynth/LPSAsmb/PSIAsmb"/>
</dbReference>
<feature type="repeat" description="TPR" evidence="3">
    <location>
        <begin position="141"/>
        <end position="174"/>
    </location>
</feature>
<evidence type="ECO:0000256" key="1">
    <source>
        <dbReference type="ARBA" id="ARBA00022737"/>
    </source>
</evidence>
<dbReference type="Gene3D" id="1.25.40.10">
    <property type="entry name" value="Tetratricopeptide repeat domain"/>
    <property type="match status" value="3"/>
</dbReference>
<dbReference type="InterPro" id="IPR013105">
    <property type="entry name" value="TPR_2"/>
</dbReference>
<dbReference type="EMBL" id="JBHTCA010000003">
    <property type="protein sequence ID" value="MFC7408449.1"/>
    <property type="molecule type" value="Genomic_DNA"/>
</dbReference>
<organism evidence="4 5">
    <name type="scientific">Hydrogenophaga atypica</name>
    <dbReference type="NCBI Taxonomy" id="249409"/>
    <lineage>
        <taxon>Bacteria</taxon>
        <taxon>Pseudomonadati</taxon>
        <taxon>Pseudomonadota</taxon>
        <taxon>Betaproteobacteria</taxon>
        <taxon>Burkholderiales</taxon>
        <taxon>Comamonadaceae</taxon>
        <taxon>Hydrogenophaga</taxon>
    </lineage>
</organism>
<dbReference type="Pfam" id="PF13181">
    <property type="entry name" value="TPR_8"/>
    <property type="match status" value="1"/>
</dbReference>
<dbReference type="Proteomes" id="UP001596501">
    <property type="component" value="Unassembled WGS sequence"/>
</dbReference>
<dbReference type="InterPro" id="IPR011990">
    <property type="entry name" value="TPR-like_helical_dom_sf"/>
</dbReference>
<dbReference type="SMART" id="SM00028">
    <property type="entry name" value="TPR"/>
    <property type="match status" value="13"/>
</dbReference>
<proteinExistence type="predicted"/>
<feature type="repeat" description="TPR" evidence="3">
    <location>
        <begin position="518"/>
        <end position="551"/>
    </location>
</feature>
<dbReference type="PROSITE" id="PS50005">
    <property type="entry name" value="TPR"/>
    <property type="match status" value="4"/>
</dbReference>
<sequence length="807" mass="87724">MMHNEQRVGGRVPKRYLAATLLVAMSLGLAGCSSPEEKVTAFYNKGQSYLAEGNHVKARLEFQNALQINPNSVPALFGMANIAERQSDWTRAHGLLSKVVELDPQHVEAHIKLGKLLLAGGVMDKALAQSEIVQSLSPDSADALALRAAVMFKLNDTKAAVDLAQKAVARNPKHVDALVVLASERLGADDAPGAIAFLDRALEGNERDVALQLIKVQALEKMARLDGAEDIFKKLIDFYPDNKVFRHILAQFYLMHDKRDLAEAQYRAVVKANPKDTEAKLDVVRFLGSTQGQDAAAAELAALIQAEPKAHDLKLNLASMRLQQNKRDEAQALWREVMAQAGDDAAGLRARGALATDLLGQGKKAEATQLVDEILTNDARNEQGLLLRAGLAMDERRLDDAVADLRTILRDVPSSARAHALLARAHEMQGAKDLAQDHYARSAQAGKFEPAFAMPYAEFLMRTGKARQVEDVLRETLRVAPRHLPAYRLLAQSYLSTGNLVGAQNVADQVAKLGDQAVAANQLQGVVAAARNQFDSSISSFKKAYELSPNDVQPMVALVRTYLRAGKLKEAQNFVQSVVVASPDNVPARLLQAQLALQAGNRAAARLGFEAVLARDPKHTGAQLGLSNVLVADNKLDEAQQVLERALKEQPDDQGLRLAQAGVLEQANKLDDAIALYEQLHKDQPNAEVVVNNLASLLADHRSDPASHKRAFELAQRLKDSHIPQFKDTVGWTHHLAGKHAEAAKWLRQAATEMPGLPSVHFHLGMTELALNNTGAARKSLEQALELAAKGAPFAQKDQAKKSLQGL</sequence>
<dbReference type="Pfam" id="PF07719">
    <property type="entry name" value="TPR_2"/>
    <property type="match status" value="1"/>
</dbReference>
<keyword evidence="5" id="KW-1185">Reference proteome</keyword>
<dbReference type="Pfam" id="PF13432">
    <property type="entry name" value="TPR_16"/>
    <property type="match status" value="1"/>
</dbReference>
<dbReference type="SUPFAM" id="SSF48452">
    <property type="entry name" value="TPR-like"/>
    <property type="match status" value="4"/>
</dbReference>
<keyword evidence="1" id="KW-0677">Repeat</keyword>
<evidence type="ECO:0000313" key="5">
    <source>
        <dbReference type="Proteomes" id="UP001596501"/>
    </source>
</evidence>
<dbReference type="PANTHER" id="PTHR45586:SF1">
    <property type="entry name" value="LIPOPOLYSACCHARIDE ASSEMBLY PROTEIN B"/>
    <property type="match status" value="1"/>
</dbReference>
<reference evidence="5" key="1">
    <citation type="journal article" date="2019" name="Int. J. Syst. Evol. Microbiol.">
        <title>The Global Catalogue of Microorganisms (GCM) 10K type strain sequencing project: providing services to taxonomists for standard genome sequencing and annotation.</title>
        <authorList>
            <consortium name="The Broad Institute Genomics Platform"/>
            <consortium name="The Broad Institute Genome Sequencing Center for Infectious Disease"/>
            <person name="Wu L."/>
            <person name="Ma J."/>
        </authorList>
    </citation>
    <scope>NUCLEOTIDE SEQUENCE [LARGE SCALE GENOMIC DNA]</scope>
    <source>
        <strain evidence="5">CGMCC 1.12371</strain>
    </source>
</reference>
<feature type="repeat" description="TPR" evidence="3">
    <location>
        <begin position="39"/>
        <end position="72"/>
    </location>
</feature>
<name>A0ABW2QH55_9BURK</name>